<accession>A0A852U3L2</accession>
<evidence type="ECO:0000313" key="2">
    <source>
        <dbReference type="Proteomes" id="UP000589036"/>
    </source>
</evidence>
<dbReference type="PANTHER" id="PTHR36849">
    <property type="entry name" value="CYTOPLASMIC PROTEIN-RELATED"/>
    <property type="match status" value="1"/>
</dbReference>
<proteinExistence type="predicted"/>
<dbReference type="AlphaFoldDB" id="A0A852U3L2"/>
<evidence type="ECO:0000313" key="1">
    <source>
        <dbReference type="EMBL" id="NYE50177.1"/>
    </source>
</evidence>
<dbReference type="InterPro" id="IPR052552">
    <property type="entry name" value="YeaO-like"/>
</dbReference>
<reference evidence="1 2" key="1">
    <citation type="submission" date="2020-07" db="EMBL/GenBank/DDBJ databases">
        <title>Sequencing the genomes of 1000 actinobacteria strains.</title>
        <authorList>
            <person name="Klenk H.-P."/>
        </authorList>
    </citation>
    <scope>NUCLEOTIDE SEQUENCE [LARGE SCALE GENOMIC DNA]</scope>
    <source>
        <strain evidence="1 2">CXB654</strain>
    </source>
</reference>
<dbReference type="EMBL" id="JACCCC010000001">
    <property type="protein sequence ID" value="NYE50177.1"/>
    <property type="molecule type" value="Genomic_DNA"/>
</dbReference>
<dbReference type="Pfam" id="PF22752">
    <property type="entry name" value="DUF488-N3i"/>
    <property type="match status" value="1"/>
</dbReference>
<comment type="caution">
    <text evidence="1">The sequence shown here is derived from an EMBL/GenBank/DDBJ whole genome shotgun (WGS) entry which is preliminary data.</text>
</comment>
<dbReference type="Proteomes" id="UP000589036">
    <property type="component" value="Unassembled WGS sequence"/>
</dbReference>
<keyword evidence="2" id="KW-1185">Reference proteome</keyword>
<dbReference type="RefSeq" id="WP_179645703.1">
    <property type="nucleotide sequence ID" value="NZ_BAAAYY010000014.1"/>
</dbReference>
<organism evidence="1 2">
    <name type="scientific">Spinactinospora alkalitolerans</name>
    <dbReference type="NCBI Taxonomy" id="687207"/>
    <lineage>
        <taxon>Bacteria</taxon>
        <taxon>Bacillati</taxon>
        <taxon>Actinomycetota</taxon>
        <taxon>Actinomycetes</taxon>
        <taxon>Streptosporangiales</taxon>
        <taxon>Nocardiopsidaceae</taxon>
        <taxon>Spinactinospora</taxon>
    </lineage>
</organism>
<protein>
    <submittedName>
        <fullName evidence="1">Uncharacterized protein YeaO (DUF488 family)</fullName>
    </submittedName>
</protein>
<name>A0A852U3L2_9ACTN</name>
<gene>
    <name evidence="1" type="ORF">HDA32_005297</name>
</gene>
<sequence>MNGERGDAGGAGSTEGTADIEIRRVHDAEVRDGSGLRGRRVFLVDGMWPRGVRKADLPLDGWPKGLAPSRELRTWFGHDPDRWDGFRERYRAELDALGADALAPLLDAAREGPVTLLYAARDTEHNNAAALREHLLDRLHGPR</sequence>
<dbReference type="PANTHER" id="PTHR36849:SF1">
    <property type="entry name" value="CYTOPLASMIC PROTEIN"/>
    <property type="match status" value="1"/>
</dbReference>